<evidence type="ECO:0000313" key="3">
    <source>
        <dbReference type="Proteomes" id="UP001600894"/>
    </source>
</evidence>
<evidence type="ECO:0008006" key="4">
    <source>
        <dbReference type="Google" id="ProtNLM"/>
    </source>
</evidence>
<keyword evidence="1" id="KW-1133">Transmembrane helix</keyword>
<name>A0ABQ0B0V6_9FIRM</name>
<dbReference type="Proteomes" id="UP001600894">
    <property type="component" value="Unassembled WGS sequence"/>
</dbReference>
<dbReference type="RefSeq" id="WP_176254411.1">
    <property type="nucleotide sequence ID" value="NZ_BAABXL010000001.1"/>
</dbReference>
<gene>
    <name evidence="2" type="ORF">F130042H8_29480</name>
</gene>
<keyword evidence="1" id="KW-0472">Membrane</keyword>
<feature type="transmembrane region" description="Helical" evidence="1">
    <location>
        <begin position="85"/>
        <end position="106"/>
    </location>
</feature>
<dbReference type="InterPro" id="IPR046140">
    <property type="entry name" value="DUF6142"/>
</dbReference>
<evidence type="ECO:0000256" key="1">
    <source>
        <dbReference type="SAM" id="Phobius"/>
    </source>
</evidence>
<dbReference type="Pfam" id="PF19639">
    <property type="entry name" value="DUF6142"/>
    <property type="match status" value="1"/>
</dbReference>
<accession>A0ABQ0B0V6</accession>
<comment type="caution">
    <text evidence="2">The sequence shown here is derived from an EMBL/GenBank/DDBJ whole genome shotgun (WGS) entry which is preliminary data.</text>
</comment>
<organism evidence="2 3">
    <name type="scientific">Enterocloster alcoholdehydrogenati</name>
    <dbReference type="NCBI Taxonomy" id="2547410"/>
    <lineage>
        <taxon>Bacteria</taxon>
        <taxon>Bacillati</taxon>
        <taxon>Bacillota</taxon>
        <taxon>Clostridia</taxon>
        <taxon>Lachnospirales</taxon>
        <taxon>Lachnospiraceae</taxon>
        <taxon>Enterocloster</taxon>
    </lineage>
</organism>
<evidence type="ECO:0000313" key="2">
    <source>
        <dbReference type="EMBL" id="GAA6269888.1"/>
    </source>
</evidence>
<protein>
    <recommendedName>
        <fullName evidence="4">Calcium:proton exchanger</fullName>
    </recommendedName>
</protein>
<feature type="transmembrane region" description="Helical" evidence="1">
    <location>
        <begin position="53"/>
        <end position="73"/>
    </location>
</feature>
<reference evidence="2 3" key="1">
    <citation type="submission" date="2024-04" db="EMBL/GenBank/DDBJ databases">
        <title>Defined microbial consortia suppress multidrug-resistant proinflammatory Enterobacteriaceae via ecological control.</title>
        <authorList>
            <person name="Furuichi M."/>
            <person name="Kawaguchi T."/>
            <person name="Pust M."/>
            <person name="Yasuma K."/>
            <person name="Plichta D."/>
            <person name="Hasegawa N."/>
            <person name="Ohya T."/>
            <person name="Bhattarai S."/>
            <person name="Sasajima S."/>
            <person name="Aoto Y."/>
            <person name="Tuganbaev T."/>
            <person name="Yaginuma M."/>
            <person name="Ueda M."/>
            <person name="Okahashi N."/>
            <person name="Amafuji K."/>
            <person name="Kiridooshi Y."/>
            <person name="Sugita K."/>
            <person name="Strazar M."/>
            <person name="Skelly A."/>
            <person name="Suda W."/>
            <person name="Hattori M."/>
            <person name="Nakamoto N."/>
            <person name="Caballero S."/>
            <person name="Norman J."/>
            <person name="Olle B."/>
            <person name="Tanoue T."/>
            <person name="Arita M."/>
            <person name="Bucci V."/>
            <person name="Atarashi K."/>
            <person name="Xavier R."/>
            <person name="Honda K."/>
        </authorList>
    </citation>
    <scope>NUCLEOTIDE SEQUENCE [LARGE SCALE GENOMIC DNA]</scope>
    <source>
        <strain evidence="3">f13</strain>
    </source>
</reference>
<sequence>MRQVGNKISYVRNPFAKRSFICLGLGILALGLGAFSLYLSVQGAGQGGPNTGAYGFSSIVAAAAGLWYGILSFTEDGCNYILAKIGIALEGLIILLWVMIILIGFAG</sequence>
<dbReference type="EMBL" id="BAABXL010000001">
    <property type="protein sequence ID" value="GAA6269888.1"/>
    <property type="molecule type" value="Genomic_DNA"/>
</dbReference>
<keyword evidence="1" id="KW-0812">Transmembrane</keyword>
<keyword evidence="3" id="KW-1185">Reference proteome</keyword>
<proteinExistence type="predicted"/>
<feature type="transmembrane region" description="Helical" evidence="1">
    <location>
        <begin position="20"/>
        <end position="41"/>
    </location>
</feature>